<dbReference type="InterPro" id="IPR019826">
    <property type="entry name" value="Carboxylesterase_B_AS"/>
</dbReference>
<feature type="domain" description="Carboxylesterase type B" evidence="5">
    <location>
        <begin position="15"/>
        <end position="344"/>
    </location>
</feature>
<dbReference type="SUPFAM" id="SSF53474">
    <property type="entry name" value="alpha/beta-Hydrolases"/>
    <property type="match status" value="1"/>
</dbReference>
<dbReference type="InterPro" id="IPR050309">
    <property type="entry name" value="Type-B_Carboxylest/Lipase"/>
</dbReference>
<comment type="similarity">
    <text evidence="1 3">Belongs to the type-B carboxylesterase/lipase family.</text>
</comment>
<dbReference type="Ensembl" id="ENSSSCT00045000498.1">
    <property type="protein sequence ID" value="ENSSSCP00045000249.1"/>
    <property type="gene ID" value="ENSSSCG00045000335.1"/>
</dbReference>
<evidence type="ECO:0000256" key="3">
    <source>
        <dbReference type="RuleBase" id="RU361235"/>
    </source>
</evidence>
<dbReference type="InterPro" id="IPR029058">
    <property type="entry name" value="AB_hydrolase_fold"/>
</dbReference>
<reference evidence="6" key="1">
    <citation type="submission" date="2025-08" db="UniProtKB">
        <authorList>
            <consortium name="Ensembl"/>
        </authorList>
    </citation>
    <scope>IDENTIFICATION</scope>
</reference>
<dbReference type="Pfam" id="PF00135">
    <property type="entry name" value="COesterase"/>
    <property type="match status" value="1"/>
</dbReference>
<dbReference type="Proteomes" id="UP000694728">
    <property type="component" value="Unplaced"/>
</dbReference>
<dbReference type="InterPro" id="IPR002018">
    <property type="entry name" value="CarbesteraseB"/>
</dbReference>
<evidence type="ECO:0000313" key="7">
    <source>
        <dbReference type="Proteomes" id="UP000694728"/>
    </source>
</evidence>
<sequence length="445" mass="48233">MTSDLFTNRKERLIPEFSEDCLYLNIYTPADLTKRGRLPVMVWIHGGGLVVGGASTYDGLALAAHENVVVVAIQYRLGIWGFFSTGDEHSRGNWGHLDQVAALHWVQENIANFGGDPGSVTIFGESAGGESVSVLVLSPLAKNLFHRAISESGVAFTAGLVRKDMKAAAKQIAVLAGCKTTTSAVFVHCLRQKSEDELLDLTLKMKFLTLDFHGDQRESHPFLTTVVDGVLLPKMPEEILAEKDFNTVPYIVGINKQEFGWLLPTMMDFPLSEGKLDQKTATSLLWKSYPISNIPEELTPVATDKYLGGTDDPVKKKDLFLDLMGDVVFGVPSVTVARQHRGESQTLDRRGTRPLSRDCVAPMVWRMLVSAAGLLPSQCELGLPAPSNLTQGCGGGGSGADESPGEEVSLWGALLRSSQDPSFSRSPPSPGLQARKRISAPELSL</sequence>
<keyword evidence="2 3" id="KW-0378">Hydrolase</keyword>
<dbReference type="InterPro" id="IPR019819">
    <property type="entry name" value="Carboxylesterase_B_CS"/>
</dbReference>
<dbReference type="AlphaFoldDB" id="A0A8D1KNQ8"/>
<evidence type="ECO:0000313" key="6">
    <source>
        <dbReference type="Ensembl" id="ENSSSCP00045000249.1"/>
    </source>
</evidence>
<dbReference type="PROSITE" id="PS00941">
    <property type="entry name" value="CARBOXYLESTERASE_B_2"/>
    <property type="match status" value="1"/>
</dbReference>
<protein>
    <recommendedName>
        <fullName evidence="3">Carboxylic ester hydrolase</fullName>
        <ecNumber evidence="3">3.1.1.-</ecNumber>
    </recommendedName>
</protein>
<name>A0A8D1KNQ8_PIG</name>
<proteinExistence type="inferred from homology"/>
<dbReference type="Gene3D" id="3.40.50.1820">
    <property type="entry name" value="alpha/beta hydrolase"/>
    <property type="match status" value="1"/>
</dbReference>
<feature type="region of interest" description="Disordered" evidence="4">
    <location>
        <begin position="417"/>
        <end position="445"/>
    </location>
</feature>
<evidence type="ECO:0000256" key="4">
    <source>
        <dbReference type="SAM" id="MobiDB-lite"/>
    </source>
</evidence>
<dbReference type="GO" id="GO:0016787">
    <property type="term" value="F:hydrolase activity"/>
    <property type="evidence" value="ECO:0007669"/>
    <property type="project" value="UniProtKB-KW"/>
</dbReference>
<dbReference type="PROSITE" id="PS00122">
    <property type="entry name" value="CARBOXYLESTERASE_B_1"/>
    <property type="match status" value="1"/>
</dbReference>
<organism evidence="6 7">
    <name type="scientific">Sus scrofa</name>
    <name type="common">Pig</name>
    <dbReference type="NCBI Taxonomy" id="9823"/>
    <lineage>
        <taxon>Eukaryota</taxon>
        <taxon>Metazoa</taxon>
        <taxon>Chordata</taxon>
        <taxon>Craniata</taxon>
        <taxon>Vertebrata</taxon>
        <taxon>Euteleostomi</taxon>
        <taxon>Mammalia</taxon>
        <taxon>Eutheria</taxon>
        <taxon>Laurasiatheria</taxon>
        <taxon>Artiodactyla</taxon>
        <taxon>Suina</taxon>
        <taxon>Suidae</taxon>
        <taxon>Sus</taxon>
    </lineage>
</organism>
<dbReference type="PANTHER" id="PTHR11559">
    <property type="entry name" value="CARBOXYLESTERASE"/>
    <property type="match status" value="1"/>
</dbReference>
<evidence type="ECO:0000259" key="5">
    <source>
        <dbReference type="Pfam" id="PF00135"/>
    </source>
</evidence>
<dbReference type="EC" id="3.1.1.-" evidence="3"/>
<accession>A0A8D1KNQ8</accession>
<feature type="region of interest" description="Disordered" evidence="4">
    <location>
        <begin position="392"/>
        <end position="411"/>
    </location>
</feature>
<feature type="compositionally biased region" description="Polar residues" evidence="4">
    <location>
        <begin position="417"/>
        <end position="426"/>
    </location>
</feature>
<evidence type="ECO:0000256" key="2">
    <source>
        <dbReference type="ARBA" id="ARBA00022801"/>
    </source>
</evidence>
<evidence type="ECO:0000256" key="1">
    <source>
        <dbReference type="ARBA" id="ARBA00005964"/>
    </source>
</evidence>